<dbReference type="EMBL" id="JXAL01000033">
    <property type="protein sequence ID" value="KIL34363.1"/>
    <property type="molecule type" value="Genomic_DNA"/>
</dbReference>
<reference evidence="1 2" key="1">
    <citation type="submission" date="2014-12" db="EMBL/GenBank/DDBJ databases">
        <title>Draft genome sequence of Cohnella kolymensis strain B-2846.</title>
        <authorList>
            <person name="Karlyshev A.V."/>
            <person name="Kudryashova E.B."/>
        </authorList>
    </citation>
    <scope>NUCLEOTIDE SEQUENCE [LARGE SCALE GENOMIC DNA]</scope>
    <source>
        <strain evidence="1 2">VKM B-2846</strain>
    </source>
</reference>
<evidence type="ECO:0000313" key="1">
    <source>
        <dbReference type="EMBL" id="KIL34363.1"/>
    </source>
</evidence>
<dbReference type="Proteomes" id="UP000054526">
    <property type="component" value="Unassembled WGS sequence"/>
</dbReference>
<comment type="caution">
    <text evidence="1">The sequence shown here is derived from an EMBL/GenBank/DDBJ whole genome shotgun (WGS) entry which is preliminary data.</text>
</comment>
<keyword evidence="2" id="KW-1185">Reference proteome</keyword>
<accession>A0ABR4ZZW8</accession>
<gene>
    <name evidence="1" type="ORF">SD71_20240</name>
</gene>
<organism evidence="1 2">
    <name type="scientific">Cohnella kolymensis</name>
    <dbReference type="NCBI Taxonomy" id="1590652"/>
    <lineage>
        <taxon>Bacteria</taxon>
        <taxon>Bacillati</taxon>
        <taxon>Bacillota</taxon>
        <taxon>Bacilli</taxon>
        <taxon>Bacillales</taxon>
        <taxon>Paenibacillaceae</taxon>
        <taxon>Cohnella</taxon>
    </lineage>
</organism>
<evidence type="ECO:0008006" key="3">
    <source>
        <dbReference type="Google" id="ProtNLM"/>
    </source>
</evidence>
<sequence>MIKPLVLGVIAGPIAVFNMYESLAWYQISYLSIVSGIAGGATLTSLANRVVSSAKRNAEAEQDQFDVQQKTG</sequence>
<evidence type="ECO:0000313" key="2">
    <source>
        <dbReference type="Proteomes" id="UP000054526"/>
    </source>
</evidence>
<protein>
    <recommendedName>
        <fullName evidence="3">Holin</fullName>
    </recommendedName>
</protein>
<name>A0ABR4ZZW8_9BACL</name>
<proteinExistence type="predicted"/>